<dbReference type="EMBL" id="JXNT01000003">
    <property type="protein sequence ID" value="ODM20704.1"/>
    <property type="molecule type" value="Genomic_DNA"/>
</dbReference>
<dbReference type="OrthoDB" id="5337308at2759"/>
<comment type="caution">
    <text evidence="1">The sequence shown here is derived from an EMBL/GenBank/DDBJ whole genome shotgun (WGS) entry which is preliminary data.</text>
</comment>
<evidence type="ECO:0000313" key="2">
    <source>
        <dbReference type="Proteomes" id="UP000094569"/>
    </source>
</evidence>
<accession>A0A1E3BIC8</accession>
<dbReference type="VEuPathDB" id="FungiDB:SI65_03757"/>
<evidence type="ECO:0000313" key="1">
    <source>
        <dbReference type="EMBL" id="ODM20704.1"/>
    </source>
</evidence>
<dbReference type="Proteomes" id="UP000094569">
    <property type="component" value="Unassembled WGS sequence"/>
</dbReference>
<keyword evidence="2" id="KW-1185">Reference proteome</keyword>
<dbReference type="AlphaFoldDB" id="A0A1E3BIC8"/>
<sequence>MEDGQSAEIELAKQRPVGQNGYMPSHSINFANSNYKQHDHNNANDRLPPAEIMLQVWDEMAGAKKDDLKWIVRSHAVNGETQGIIKESVKRCKENELLQVSPDCDAEVFEALSGTPNCKGIYPTLAYHQGTRNWRVTDLHIWDQSGSNFFIAMKIGRK</sequence>
<organism evidence="1 2">
    <name type="scientific">Aspergillus cristatus</name>
    <name type="common">Chinese Fuzhuan brick tea-fermentation fungus</name>
    <name type="synonym">Eurotium cristatum</name>
    <dbReference type="NCBI Taxonomy" id="573508"/>
    <lineage>
        <taxon>Eukaryota</taxon>
        <taxon>Fungi</taxon>
        <taxon>Dikarya</taxon>
        <taxon>Ascomycota</taxon>
        <taxon>Pezizomycotina</taxon>
        <taxon>Eurotiomycetes</taxon>
        <taxon>Eurotiomycetidae</taxon>
        <taxon>Eurotiales</taxon>
        <taxon>Aspergillaceae</taxon>
        <taxon>Aspergillus</taxon>
        <taxon>Aspergillus subgen. Aspergillus</taxon>
    </lineage>
</organism>
<reference evidence="1 2" key="1">
    <citation type="journal article" date="2016" name="BMC Genomics">
        <title>Comparative genomic and transcriptomic analyses of the Fuzhuan brick tea-fermentation fungus Aspergillus cristatus.</title>
        <authorList>
            <person name="Ge Y."/>
            <person name="Wang Y."/>
            <person name="Liu Y."/>
            <person name="Tan Y."/>
            <person name="Ren X."/>
            <person name="Zhang X."/>
            <person name="Hyde K.D."/>
            <person name="Liu Y."/>
            <person name="Liu Z."/>
        </authorList>
    </citation>
    <scope>NUCLEOTIDE SEQUENCE [LARGE SCALE GENOMIC DNA]</scope>
    <source>
        <strain evidence="1 2">GZAAS20.1005</strain>
    </source>
</reference>
<gene>
    <name evidence="1" type="ORF">SI65_03757</name>
</gene>
<proteinExistence type="predicted"/>
<name>A0A1E3BIC8_ASPCR</name>
<protein>
    <submittedName>
        <fullName evidence="1">Uncharacterized protein</fullName>
    </submittedName>
</protein>